<protein>
    <recommendedName>
        <fullName evidence="4">Lipoprotein</fullName>
    </recommendedName>
</protein>
<keyword evidence="1" id="KW-0732">Signal</keyword>
<dbReference type="OrthoDB" id="9769023at2"/>
<feature type="signal peptide" evidence="1">
    <location>
        <begin position="1"/>
        <end position="19"/>
    </location>
</feature>
<organism evidence="2 3">
    <name type="scientific">Treponema succinifaciens (strain ATCC 33096 / DSM 2489 / 6091)</name>
    <dbReference type="NCBI Taxonomy" id="869209"/>
    <lineage>
        <taxon>Bacteria</taxon>
        <taxon>Pseudomonadati</taxon>
        <taxon>Spirochaetota</taxon>
        <taxon>Spirochaetia</taxon>
        <taxon>Spirochaetales</taxon>
        <taxon>Treponemataceae</taxon>
        <taxon>Treponema</taxon>
    </lineage>
</organism>
<dbReference type="EMBL" id="CP002631">
    <property type="protein sequence ID" value="AEB13383.1"/>
    <property type="molecule type" value="Genomic_DNA"/>
</dbReference>
<dbReference type="STRING" id="869209.Tresu_0431"/>
<dbReference type="AlphaFoldDB" id="F2NX48"/>
<dbReference type="Proteomes" id="UP000006852">
    <property type="component" value="Chromosome"/>
</dbReference>
<evidence type="ECO:0000313" key="2">
    <source>
        <dbReference type="EMBL" id="AEB13383.1"/>
    </source>
</evidence>
<dbReference type="PROSITE" id="PS51257">
    <property type="entry name" value="PROKAR_LIPOPROTEIN"/>
    <property type="match status" value="1"/>
</dbReference>
<sequence>MKKLSLLSLLFVFFFLAGCASTKVDLEAEKYFSEGNYSASASVIQKSINKKNPPIDKALDVAILNHYSKNYLQSSKDFNKTDRQMEDAYTKSISKSTGAASLNENISDYTGNVYEYLLINAFNSLNYYNMGEFDEALVEIRKIENKQKEYISKYGELALQDLDVDTETLTESAKTMNVNMREVYRQTPRKPTEDDIYKDSAFAHYLAALMYIKDKSGTPELHVREYEAINRGIKCASLRDDLKIPSGMGRLDFVSLAGKIIRRKEGTVYFPSFAANGTPIFLTSVTIGDITIPAFRLKYVYPYVEADKNGNLVKPSDSISSIKVTLSDGSNDRLNLIEWFDEAVQKDVALRARKDFIRSIFRSTTKKAAAVTSAAVAIRATPEKFRSITEIAVTKALDAVDLAETADIRQCRYFPSFAAGGGFTLKPGVYSAKVEYFDTNENLVGTETFENLEVTAGRPTIVESICIK</sequence>
<reference evidence="2 3" key="1">
    <citation type="journal article" date="2011" name="Stand. Genomic Sci.">
        <title>Complete genome sequence of Treponema succinifaciens type strain (6091).</title>
        <authorList>
            <person name="Han C."/>
            <person name="Gronow S."/>
            <person name="Teshima H."/>
            <person name="Lapidus A."/>
            <person name="Nolan M."/>
            <person name="Lucas S."/>
            <person name="Hammon N."/>
            <person name="Deshpande S."/>
            <person name="Cheng J.F."/>
            <person name="Zeytun A."/>
            <person name="Tapia R."/>
            <person name="Goodwin L."/>
            <person name="Pitluck S."/>
            <person name="Liolios K."/>
            <person name="Pagani I."/>
            <person name="Ivanova N."/>
            <person name="Mavromatis K."/>
            <person name="Mikhailova N."/>
            <person name="Huntemann M."/>
            <person name="Pati A."/>
            <person name="Chen A."/>
            <person name="Palaniappan K."/>
            <person name="Land M."/>
            <person name="Hauser L."/>
            <person name="Brambilla E.M."/>
            <person name="Rohde M."/>
            <person name="Goker M."/>
            <person name="Woyke T."/>
            <person name="Bristow J."/>
            <person name="Eisen J.A."/>
            <person name="Markowitz V."/>
            <person name="Hugenholtz P."/>
            <person name="Kyrpides N.C."/>
            <person name="Klenk H.P."/>
            <person name="Detter J.C."/>
        </authorList>
    </citation>
    <scope>NUCLEOTIDE SEQUENCE [LARGE SCALE GENOMIC DNA]</scope>
    <source>
        <strain evidence="3">ATCC 33096 / DSM 2489 / 6091</strain>
    </source>
</reference>
<proteinExistence type="predicted"/>
<accession>F2NX48</accession>
<evidence type="ECO:0000256" key="1">
    <source>
        <dbReference type="SAM" id="SignalP"/>
    </source>
</evidence>
<gene>
    <name evidence="2" type="ordered locus">Tresu_0431</name>
</gene>
<dbReference type="HOGENOM" id="CLU_035715_3_0_12"/>
<reference evidence="3" key="2">
    <citation type="submission" date="2011-04" db="EMBL/GenBank/DDBJ databases">
        <title>The complete genome of chromosome of Treponema succinifaciens DSM 2489.</title>
        <authorList>
            <person name="Lucas S."/>
            <person name="Copeland A."/>
            <person name="Lapidus A."/>
            <person name="Bruce D."/>
            <person name="Goodwin L."/>
            <person name="Pitluck S."/>
            <person name="Peters L."/>
            <person name="Kyrpides N."/>
            <person name="Mavromatis K."/>
            <person name="Ivanova N."/>
            <person name="Ovchinnikova G."/>
            <person name="Teshima H."/>
            <person name="Detter J.C."/>
            <person name="Tapia R."/>
            <person name="Han C."/>
            <person name="Land M."/>
            <person name="Hauser L."/>
            <person name="Markowitz V."/>
            <person name="Cheng J.-F."/>
            <person name="Hugenholtz P."/>
            <person name="Woyke T."/>
            <person name="Wu D."/>
            <person name="Gronow S."/>
            <person name="Wellnitz S."/>
            <person name="Brambilla E."/>
            <person name="Klenk H.-P."/>
            <person name="Eisen J.A."/>
        </authorList>
    </citation>
    <scope>NUCLEOTIDE SEQUENCE [LARGE SCALE GENOMIC DNA]</scope>
    <source>
        <strain evidence="3">ATCC 33096 / DSM 2489 / 6091</strain>
    </source>
</reference>
<evidence type="ECO:0000313" key="3">
    <source>
        <dbReference type="Proteomes" id="UP000006852"/>
    </source>
</evidence>
<feature type="chain" id="PRO_5003287293" description="Lipoprotein" evidence="1">
    <location>
        <begin position="20"/>
        <end position="468"/>
    </location>
</feature>
<dbReference type="eggNOG" id="COG3014">
    <property type="taxonomic scope" value="Bacteria"/>
</dbReference>
<dbReference type="GeneID" id="302997645"/>
<keyword evidence="3" id="KW-1185">Reference proteome</keyword>
<evidence type="ECO:0008006" key="4">
    <source>
        <dbReference type="Google" id="ProtNLM"/>
    </source>
</evidence>
<dbReference type="RefSeq" id="WP_013700690.1">
    <property type="nucleotide sequence ID" value="NC_015385.1"/>
</dbReference>
<dbReference type="KEGG" id="tsu:Tresu_0431"/>
<name>F2NX48_TRES6</name>